<accession>A0ABV8SIT8</accession>
<comment type="caution">
    <text evidence="4">The sequence shown here is derived from an EMBL/GenBank/DDBJ whole genome shotgun (WGS) entry which is preliminary data.</text>
</comment>
<dbReference type="InterPro" id="IPR026881">
    <property type="entry name" value="WYL_dom"/>
</dbReference>
<dbReference type="Pfam" id="PF13280">
    <property type="entry name" value="WYL"/>
    <property type="match status" value="1"/>
</dbReference>
<keyword evidence="5" id="KW-1185">Reference proteome</keyword>
<feature type="domain" description="HTH deoR-type" evidence="3">
    <location>
        <begin position="2"/>
        <end position="57"/>
    </location>
</feature>
<dbReference type="InterPro" id="IPR051534">
    <property type="entry name" value="CBASS_pafABC_assoc_protein"/>
</dbReference>
<evidence type="ECO:0000256" key="1">
    <source>
        <dbReference type="ARBA" id="ARBA00023015"/>
    </source>
</evidence>
<evidence type="ECO:0000313" key="5">
    <source>
        <dbReference type="Proteomes" id="UP001595755"/>
    </source>
</evidence>
<dbReference type="PANTHER" id="PTHR34580">
    <property type="match status" value="1"/>
</dbReference>
<name>A0ABV8SIT8_9BACL</name>
<proteinExistence type="predicted"/>
<reference evidence="5" key="1">
    <citation type="journal article" date="2019" name="Int. J. Syst. Evol. Microbiol.">
        <title>The Global Catalogue of Microorganisms (GCM) 10K type strain sequencing project: providing services to taxonomists for standard genome sequencing and annotation.</title>
        <authorList>
            <consortium name="The Broad Institute Genomics Platform"/>
            <consortium name="The Broad Institute Genome Sequencing Center for Infectious Disease"/>
            <person name="Wu L."/>
            <person name="Ma J."/>
        </authorList>
    </citation>
    <scope>NUCLEOTIDE SEQUENCE [LARGE SCALE GENOMIC DNA]</scope>
    <source>
        <strain evidence="5">CGMCC 4.1641</strain>
    </source>
</reference>
<dbReference type="InterPro" id="IPR001034">
    <property type="entry name" value="DeoR_HTH"/>
</dbReference>
<dbReference type="EMBL" id="JBHSED010000065">
    <property type="protein sequence ID" value="MFC4306783.1"/>
    <property type="molecule type" value="Genomic_DNA"/>
</dbReference>
<dbReference type="PROSITE" id="PS51000">
    <property type="entry name" value="HTH_DEOR_2"/>
    <property type="match status" value="1"/>
</dbReference>
<gene>
    <name evidence="4" type="ORF">ACFO1S_25515</name>
</gene>
<dbReference type="PIRSF" id="PIRSF016838">
    <property type="entry name" value="PafC"/>
    <property type="match status" value="1"/>
</dbReference>
<sequence length="304" mass="35224">MKIDRLLSIVMLLLEREKISASKLAEMFEVTPRTIFRDIETLNKAGIPIITYPGAKGGIGIMDKYKIEKKLFTATDIIALLLGLNSLHAAMSSEEFLSTIVKIKGLISEEQIRTLESKIAIDPAPWFGKPTIKPNFDDLQTALINNRLLSFDYSDQFDQLTEHQVEPYRLVLKDIVWYLHAYCFTRQGFRMFKLSCMSAVKLHNEQFMPKNLESEPLDSSETKQVTLKLLIDESLRHYMAGYCGEENVQFYNSNKWLVRFPFIENDYCYGHLLSFGDKCECLEPEHVRLELIDRINRLMGKYNQ</sequence>
<dbReference type="Gene3D" id="1.10.10.10">
    <property type="entry name" value="Winged helix-like DNA-binding domain superfamily/Winged helix DNA-binding domain"/>
    <property type="match status" value="1"/>
</dbReference>
<dbReference type="Pfam" id="PF25583">
    <property type="entry name" value="WCX"/>
    <property type="match status" value="1"/>
</dbReference>
<keyword evidence="2" id="KW-0804">Transcription</keyword>
<evidence type="ECO:0000259" key="3">
    <source>
        <dbReference type="PROSITE" id="PS51000"/>
    </source>
</evidence>
<dbReference type="Pfam" id="PF08279">
    <property type="entry name" value="HTH_11"/>
    <property type="match status" value="1"/>
</dbReference>
<dbReference type="InterPro" id="IPR036388">
    <property type="entry name" value="WH-like_DNA-bd_sf"/>
</dbReference>
<dbReference type="SUPFAM" id="SSF46785">
    <property type="entry name" value="Winged helix' DNA-binding domain"/>
    <property type="match status" value="1"/>
</dbReference>
<evidence type="ECO:0000313" key="4">
    <source>
        <dbReference type="EMBL" id="MFC4306783.1"/>
    </source>
</evidence>
<dbReference type="PROSITE" id="PS52050">
    <property type="entry name" value="WYL"/>
    <property type="match status" value="1"/>
</dbReference>
<dbReference type="Proteomes" id="UP001595755">
    <property type="component" value="Unassembled WGS sequence"/>
</dbReference>
<organism evidence="4 5">
    <name type="scientific">Cohnella boryungensis</name>
    <dbReference type="NCBI Taxonomy" id="768479"/>
    <lineage>
        <taxon>Bacteria</taxon>
        <taxon>Bacillati</taxon>
        <taxon>Bacillota</taxon>
        <taxon>Bacilli</taxon>
        <taxon>Bacillales</taxon>
        <taxon>Paenibacillaceae</taxon>
        <taxon>Cohnella</taxon>
    </lineage>
</organism>
<dbReference type="InterPro" id="IPR036390">
    <property type="entry name" value="WH_DNA-bd_sf"/>
</dbReference>
<dbReference type="InterPro" id="IPR057727">
    <property type="entry name" value="WCX_dom"/>
</dbReference>
<evidence type="ECO:0000256" key="2">
    <source>
        <dbReference type="ARBA" id="ARBA00023163"/>
    </source>
</evidence>
<dbReference type="InterPro" id="IPR013196">
    <property type="entry name" value="HTH_11"/>
</dbReference>
<dbReference type="PANTHER" id="PTHR34580:SF1">
    <property type="entry name" value="PROTEIN PAFC"/>
    <property type="match status" value="1"/>
</dbReference>
<dbReference type="RefSeq" id="WP_204602050.1">
    <property type="nucleotide sequence ID" value="NZ_JBHSED010000065.1"/>
</dbReference>
<keyword evidence="1" id="KW-0805">Transcription regulation</keyword>
<protein>
    <submittedName>
        <fullName evidence="4">Helix-turn-helix transcriptional regulator</fullName>
    </submittedName>
</protein>
<dbReference type="SMART" id="SM00420">
    <property type="entry name" value="HTH_DEOR"/>
    <property type="match status" value="1"/>
</dbReference>
<dbReference type="InterPro" id="IPR028349">
    <property type="entry name" value="PafC-like"/>
</dbReference>